<dbReference type="EMBL" id="AUZZ01000947">
    <property type="protein sequence ID" value="EQD66142.1"/>
    <property type="molecule type" value="Genomic_DNA"/>
</dbReference>
<dbReference type="AlphaFoldDB" id="T1B8E9"/>
<comment type="caution">
    <text evidence="1">The sequence shown here is derived from an EMBL/GenBank/DDBJ whole genome shotgun (WGS) entry which is preliminary data.</text>
</comment>
<reference evidence="1" key="2">
    <citation type="journal article" date="2014" name="ISME J.">
        <title>Microbial stratification in low pH oxic and suboxic macroscopic growths along an acid mine drainage.</title>
        <authorList>
            <person name="Mendez-Garcia C."/>
            <person name="Mesa V."/>
            <person name="Sprenger R.R."/>
            <person name="Richter M."/>
            <person name="Diez M.S."/>
            <person name="Solano J."/>
            <person name="Bargiela R."/>
            <person name="Golyshina O.V."/>
            <person name="Manteca A."/>
            <person name="Ramos J.L."/>
            <person name="Gallego J.R."/>
            <person name="Llorente I."/>
            <person name="Martins Dos Santos V.A."/>
            <person name="Jensen O.N."/>
            <person name="Pelaez A.I."/>
            <person name="Sanchez J."/>
            <person name="Ferrer M."/>
        </authorList>
    </citation>
    <scope>NUCLEOTIDE SEQUENCE</scope>
</reference>
<evidence type="ECO:0000313" key="1">
    <source>
        <dbReference type="EMBL" id="EQD66142.1"/>
    </source>
</evidence>
<dbReference type="PANTHER" id="PTHR43100:SF1">
    <property type="entry name" value="GLUTAMATE SYNTHASE [NADPH] SMALL CHAIN"/>
    <property type="match status" value="1"/>
</dbReference>
<dbReference type="InterPro" id="IPR051394">
    <property type="entry name" value="Glutamate_Synthase"/>
</dbReference>
<sequence length="67" mass="7076">MDLGRPPPTRTGKRVVVIGSGPAGLAAAAQLNRAGHSVTVLEREDRPGGLLMYGIPNMKLDKKEVVL</sequence>
<dbReference type="PRINTS" id="PR00419">
    <property type="entry name" value="ADXRDTASE"/>
</dbReference>
<gene>
    <name evidence="1" type="ORF">B2A_01268</name>
</gene>
<organism evidence="1">
    <name type="scientific">mine drainage metagenome</name>
    <dbReference type="NCBI Taxonomy" id="410659"/>
    <lineage>
        <taxon>unclassified sequences</taxon>
        <taxon>metagenomes</taxon>
        <taxon>ecological metagenomes</taxon>
    </lineage>
</organism>
<protein>
    <submittedName>
        <fullName evidence="1">Glutamate synthase subunit beta</fullName>
    </submittedName>
</protein>
<dbReference type="SUPFAM" id="SSF51971">
    <property type="entry name" value="Nucleotide-binding domain"/>
    <property type="match status" value="1"/>
</dbReference>
<dbReference type="Gene3D" id="3.50.50.60">
    <property type="entry name" value="FAD/NAD(P)-binding domain"/>
    <property type="match status" value="1"/>
</dbReference>
<accession>T1B8E9</accession>
<dbReference type="PANTHER" id="PTHR43100">
    <property type="entry name" value="GLUTAMATE SYNTHASE [NADPH] SMALL CHAIN"/>
    <property type="match status" value="1"/>
</dbReference>
<dbReference type="InterPro" id="IPR036188">
    <property type="entry name" value="FAD/NAD-bd_sf"/>
</dbReference>
<dbReference type="Pfam" id="PF13450">
    <property type="entry name" value="NAD_binding_8"/>
    <property type="match status" value="1"/>
</dbReference>
<feature type="non-terminal residue" evidence="1">
    <location>
        <position position="67"/>
    </location>
</feature>
<name>T1B8E9_9ZZZZ</name>
<proteinExistence type="predicted"/>
<reference evidence="1" key="1">
    <citation type="submission" date="2013-08" db="EMBL/GenBank/DDBJ databases">
        <authorList>
            <person name="Mendez C."/>
            <person name="Richter M."/>
            <person name="Ferrer M."/>
            <person name="Sanchez J."/>
        </authorList>
    </citation>
    <scope>NUCLEOTIDE SEQUENCE</scope>
</reference>